<dbReference type="EMBL" id="JASGXD010000021">
    <property type="protein sequence ID" value="KAK5999784.1"/>
    <property type="molecule type" value="Genomic_DNA"/>
</dbReference>
<organism evidence="1 2">
    <name type="scientific">Aureobasidium pullulans</name>
    <name type="common">Black yeast</name>
    <name type="synonym">Pullularia pullulans</name>
    <dbReference type="NCBI Taxonomy" id="5580"/>
    <lineage>
        <taxon>Eukaryota</taxon>
        <taxon>Fungi</taxon>
        <taxon>Dikarya</taxon>
        <taxon>Ascomycota</taxon>
        <taxon>Pezizomycotina</taxon>
        <taxon>Dothideomycetes</taxon>
        <taxon>Dothideomycetidae</taxon>
        <taxon>Dothideales</taxon>
        <taxon>Saccotheciaceae</taxon>
        <taxon>Aureobasidium</taxon>
    </lineage>
</organism>
<accession>A0ABR0T6D9</accession>
<proteinExistence type="predicted"/>
<evidence type="ECO:0000313" key="1">
    <source>
        <dbReference type="EMBL" id="KAK5999784.1"/>
    </source>
</evidence>
<reference evidence="1 2" key="1">
    <citation type="submission" date="2023-11" db="EMBL/GenBank/DDBJ databases">
        <title>Draft genome sequence and annotation of the polyextremotolerant black yeast-like fungus Aureobasidium pullulans NRRL 62042.</title>
        <authorList>
            <person name="Dielentheis-Frenken M.R.E."/>
            <person name="Wibberg D."/>
            <person name="Blank L.M."/>
            <person name="Tiso T."/>
        </authorList>
    </citation>
    <scope>NUCLEOTIDE SEQUENCE [LARGE SCALE GENOMIC DNA]</scope>
    <source>
        <strain evidence="1 2">NRRL 62042</strain>
    </source>
</reference>
<evidence type="ECO:0008006" key="3">
    <source>
        <dbReference type="Google" id="ProtNLM"/>
    </source>
</evidence>
<sequence length="272" mass="30657">MDALIDETMTLGNVEARNFALDIRNRENEHQQNRQIRLWSLCYMISNIKRPYLTMSDIVTVVEAAPDEEAQLQTLMARLARRGGWDPLVAELAITTVGPQDTDTIVNFLDSVAIEKKEHIISACGKRLVECVAFEEQVPPKDLILASCGHCYCGSCLSMVFNAAVLDESLYPPSCCAQTPIPIEHAKRFLESELEVLFKEKRLEFSTVNRTYCSDPACSKFIPPGMIDGIIARCSICDKETCDTWKTPAHIGDCPTDFEYAAFFKYAENMHW</sequence>
<dbReference type="Proteomes" id="UP001341245">
    <property type="component" value="Unassembled WGS sequence"/>
</dbReference>
<gene>
    <name evidence="1" type="ORF">QM012_005190</name>
</gene>
<protein>
    <recommendedName>
        <fullName evidence="3">RING-type domain-containing protein</fullName>
    </recommendedName>
</protein>
<name>A0ABR0T6D9_AURPU</name>
<keyword evidence="2" id="KW-1185">Reference proteome</keyword>
<evidence type="ECO:0000313" key="2">
    <source>
        <dbReference type="Proteomes" id="UP001341245"/>
    </source>
</evidence>
<comment type="caution">
    <text evidence="1">The sequence shown here is derived from an EMBL/GenBank/DDBJ whole genome shotgun (WGS) entry which is preliminary data.</text>
</comment>